<dbReference type="AlphaFoldDB" id="A0A940MQ35"/>
<gene>
    <name evidence="1" type="ORF">J5Y10_01355</name>
</gene>
<dbReference type="RefSeq" id="WP_209369879.1">
    <property type="nucleotide sequence ID" value="NZ_JAGIZA010000001.1"/>
</dbReference>
<comment type="caution">
    <text evidence="1">The sequence shown here is derived from an EMBL/GenBank/DDBJ whole genome shotgun (WGS) entry which is preliminary data.</text>
</comment>
<proteinExistence type="predicted"/>
<evidence type="ECO:0000313" key="2">
    <source>
        <dbReference type="Proteomes" id="UP000677537"/>
    </source>
</evidence>
<organism evidence="1 2">
    <name type="scientific">Roseomonas indoligenes</name>
    <dbReference type="NCBI Taxonomy" id="2820811"/>
    <lineage>
        <taxon>Bacteria</taxon>
        <taxon>Pseudomonadati</taxon>
        <taxon>Pseudomonadota</taxon>
        <taxon>Alphaproteobacteria</taxon>
        <taxon>Acetobacterales</taxon>
        <taxon>Roseomonadaceae</taxon>
        <taxon>Roseomonas</taxon>
    </lineage>
</organism>
<name>A0A940MQ35_9PROT</name>
<dbReference type="EMBL" id="JAGIZA010000001">
    <property type="protein sequence ID" value="MBP0491419.1"/>
    <property type="molecule type" value="Genomic_DNA"/>
</dbReference>
<dbReference type="Proteomes" id="UP000677537">
    <property type="component" value="Unassembled WGS sequence"/>
</dbReference>
<keyword evidence="2" id="KW-1185">Reference proteome</keyword>
<accession>A0A940MQ35</accession>
<evidence type="ECO:0000313" key="1">
    <source>
        <dbReference type="EMBL" id="MBP0491419.1"/>
    </source>
</evidence>
<reference evidence="1" key="1">
    <citation type="submission" date="2021-03" db="EMBL/GenBank/DDBJ databases">
        <authorList>
            <person name="So Y."/>
        </authorList>
    </citation>
    <scope>NUCLEOTIDE SEQUENCE</scope>
    <source>
        <strain evidence="1">SG15</strain>
    </source>
</reference>
<sequence length="114" mass="12281">MARSPAAAPRRAPSPTRAAFTRLSTVLQRGASPDRMTREVDGVVDDLRASGEPEDVRNWLEELRDGFAEAAEAAAEAVDEVDSSEKAARRHAENAAQAMVAIRDAFARHLEAPA</sequence>
<protein>
    <submittedName>
        <fullName evidence="1">Uncharacterized protein</fullName>
    </submittedName>
</protein>